<organism evidence="3 4">
    <name type="scientific">Populus alba x Populus x berolinensis</name>
    <dbReference type="NCBI Taxonomy" id="444605"/>
    <lineage>
        <taxon>Eukaryota</taxon>
        <taxon>Viridiplantae</taxon>
        <taxon>Streptophyta</taxon>
        <taxon>Embryophyta</taxon>
        <taxon>Tracheophyta</taxon>
        <taxon>Spermatophyta</taxon>
        <taxon>Magnoliopsida</taxon>
        <taxon>eudicotyledons</taxon>
        <taxon>Gunneridae</taxon>
        <taxon>Pentapetalae</taxon>
        <taxon>rosids</taxon>
        <taxon>fabids</taxon>
        <taxon>Malpighiales</taxon>
        <taxon>Salicaceae</taxon>
        <taxon>Saliceae</taxon>
        <taxon>Populus</taxon>
    </lineage>
</organism>
<gene>
    <name evidence="3" type="ORF">NC653_022257</name>
</gene>
<evidence type="ECO:0000313" key="4">
    <source>
        <dbReference type="Proteomes" id="UP001164929"/>
    </source>
</evidence>
<feature type="region of interest" description="Disordered" evidence="1">
    <location>
        <begin position="80"/>
        <end position="155"/>
    </location>
</feature>
<keyword evidence="4" id="KW-1185">Reference proteome</keyword>
<reference evidence="3" key="1">
    <citation type="journal article" date="2023" name="Mol. Ecol. Resour.">
        <title>Chromosome-level genome assembly of a triploid poplar Populus alba 'Berolinensis'.</title>
        <authorList>
            <person name="Chen S."/>
            <person name="Yu Y."/>
            <person name="Wang X."/>
            <person name="Wang S."/>
            <person name="Zhang T."/>
            <person name="Zhou Y."/>
            <person name="He R."/>
            <person name="Meng N."/>
            <person name="Wang Y."/>
            <person name="Liu W."/>
            <person name="Liu Z."/>
            <person name="Liu J."/>
            <person name="Guo Q."/>
            <person name="Huang H."/>
            <person name="Sederoff R.R."/>
            <person name="Wang G."/>
            <person name="Qu G."/>
            <person name="Chen S."/>
        </authorList>
    </citation>
    <scope>NUCLEOTIDE SEQUENCE</scope>
    <source>
        <strain evidence="3">SC-2020</strain>
    </source>
</reference>
<keyword evidence="2" id="KW-0732">Signal</keyword>
<feature type="signal peptide" evidence="2">
    <location>
        <begin position="1"/>
        <end position="28"/>
    </location>
</feature>
<evidence type="ECO:0000256" key="2">
    <source>
        <dbReference type="SAM" id="SignalP"/>
    </source>
</evidence>
<feature type="compositionally biased region" description="Pro residues" evidence="1">
    <location>
        <begin position="88"/>
        <end position="110"/>
    </location>
</feature>
<evidence type="ECO:0000256" key="1">
    <source>
        <dbReference type="SAM" id="MobiDB-lite"/>
    </source>
</evidence>
<dbReference type="EMBL" id="JAQIZT010000009">
    <property type="protein sequence ID" value="KAJ6983983.1"/>
    <property type="molecule type" value="Genomic_DNA"/>
</dbReference>
<accession>A0AAD6MEG0</accession>
<name>A0AAD6MEG0_9ROSI</name>
<sequence>MCEICRIKLLARLSICLLVIFLAIVAEAAPQKPKEGKKVPLDKKQTTPVCFKTKKPLLPPECPRDVMLDCATCTPVCSQPSNISKPSLSPPPTTSTHPPPFPTPPHPPPTSTTTLEPTPNTPSSSTPPPATTYPPYSKSFHHHPDSNSKGEQGAETGTDATCYGQEVHLSKCCPHHVTVDCTILPRMFANCDRPACCVVQDRDSSGGGDGYHLLLPWKKDQDFCIAFSLGTHKLFIGASKDSYMGWTPFDRLSISLDGEAHIPP</sequence>
<protein>
    <submittedName>
        <fullName evidence="3">Uncharacterized protein</fullName>
    </submittedName>
</protein>
<feature type="chain" id="PRO_5042119661" evidence="2">
    <location>
        <begin position="29"/>
        <end position="264"/>
    </location>
</feature>
<comment type="caution">
    <text evidence="3">The sequence shown here is derived from an EMBL/GenBank/DDBJ whole genome shotgun (WGS) entry which is preliminary data.</text>
</comment>
<proteinExistence type="predicted"/>
<evidence type="ECO:0000313" key="3">
    <source>
        <dbReference type="EMBL" id="KAJ6983983.1"/>
    </source>
</evidence>
<dbReference type="Proteomes" id="UP001164929">
    <property type="component" value="Chromosome 9"/>
</dbReference>
<dbReference type="AlphaFoldDB" id="A0AAD6MEG0"/>
<feature type="compositionally biased region" description="Low complexity" evidence="1">
    <location>
        <begin position="111"/>
        <end position="124"/>
    </location>
</feature>